<dbReference type="Proteomes" id="UP000655751">
    <property type="component" value="Unassembled WGS sequence"/>
</dbReference>
<evidence type="ECO:0000313" key="3">
    <source>
        <dbReference type="Proteomes" id="UP000655751"/>
    </source>
</evidence>
<protein>
    <submittedName>
        <fullName evidence="2">Uncharacterized protein</fullName>
    </submittedName>
</protein>
<sequence length="152" mass="17035">MANQQRRDEASSFTVRPDGVSDMTVAGLGKLSEALEMIERARGHLYSMHQLVGGGDLMLSEAADLLEKAGHGGWAARIREELIGLNIIEGRWSFQVVDEFDDGYWSTFRCLERGAREDLAAGVRHIYEAEMKEQRRTHGRPGHEARPPSAER</sequence>
<comment type="caution">
    <text evidence="2">The sequence shown here is derived from an EMBL/GenBank/DDBJ whole genome shotgun (WGS) entry which is preliminary data.</text>
</comment>
<proteinExistence type="predicted"/>
<reference evidence="2" key="1">
    <citation type="submission" date="2020-11" db="EMBL/GenBank/DDBJ databases">
        <title>Nocardia NEAU-351.nov., a novel actinomycete isolated from the cow dung.</title>
        <authorList>
            <person name="Zhang X."/>
        </authorList>
    </citation>
    <scope>NUCLEOTIDE SEQUENCE</scope>
    <source>
        <strain evidence="2">NEAU-351</strain>
    </source>
</reference>
<name>A0A931N768_9NOCA</name>
<gene>
    <name evidence="2" type="ORF">IT779_29640</name>
</gene>
<organism evidence="2 3">
    <name type="scientific">Nocardia bovistercoris</name>
    <dbReference type="NCBI Taxonomy" id="2785916"/>
    <lineage>
        <taxon>Bacteria</taxon>
        <taxon>Bacillati</taxon>
        <taxon>Actinomycetota</taxon>
        <taxon>Actinomycetes</taxon>
        <taxon>Mycobacteriales</taxon>
        <taxon>Nocardiaceae</taxon>
        <taxon>Nocardia</taxon>
    </lineage>
</organism>
<evidence type="ECO:0000256" key="1">
    <source>
        <dbReference type="SAM" id="MobiDB-lite"/>
    </source>
</evidence>
<evidence type="ECO:0000313" key="2">
    <source>
        <dbReference type="EMBL" id="MBH0780443.1"/>
    </source>
</evidence>
<keyword evidence="3" id="KW-1185">Reference proteome</keyword>
<dbReference type="EMBL" id="JADMLG010000015">
    <property type="protein sequence ID" value="MBH0780443.1"/>
    <property type="molecule type" value="Genomic_DNA"/>
</dbReference>
<accession>A0A931N768</accession>
<dbReference type="AlphaFoldDB" id="A0A931N768"/>
<dbReference type="RefSeq" id="WP_196152749.1">
    <property type="nucleotide sequence ID" value="NZ_JADMLG010000015.1"/>
</dbReference>
<feature type="region of interest" description="Disordered" evidence="1">
    <location>
        <begin position="130"/>
        <end position="152"/>
    </location>
</feature>